<keyword evidence="15" id="KW-1185">Reference proteome</keyword>
<comment type="subunit">
    <text evidence="11">Homohexamer; The oligomerization is ATP-dependent.</text>
</comment>
<name>F1T6P6_9ACTN</name>
<dbReference type="GO" id="GO:0034605">
    <property type="term" value="P:cellular response to heat"/>
    <property type="evidence" value="ECO:0007669"/>
    <property type="project" value="TreeGrafter"/>
</dbReference>
<evidence type="ECO:0000256" key="3">
    <source>
        <dbReference type="ARBA" id="ARBA00022737"/>
    </source>
</evidence>
<evidence type="ECO:0000256" key="8">
    <source>
        <dbReference type="ARBA" id="ARBA00023186"/>
    </source>
</evidence>
<evidence type="ECO:0000256" key="2">
    <source>
        <dbReference type="ARBA" id="ARBA00008675"/>
    </source>
</evidence>
<dbReference type="InterPro" id="IPR001270">
    <property type="entry name" value="ClpA/B"/>
</dbReference>
<dbReference type="InterPro" id="IPR017730">
    <property type="entry name" value="Chaperonin_ClpB"/>
</dbReference>
<comment type="function">
    <text evidence="11">Part of a stress-induced multi-chaperone system, it is involved in the recovery of the cell from heat-induced damage, in cooperation with DnaK, DnaJ and GrpE.</text>
</comment>
<feature type="compositionally biased region" description="Basic and acidic residues" evidence="12">
    <location>
        <begin position="899"/>
        <end position="909"/>
    </location>
</feature>
<comment type="similarity">
    <text evidence="2 11">Belongs to the ClpA/ClpB family.</text>
</comment>
<evidence type="ECO:0000256" key="12">
    <source>
        <dbReference type="SAM" id="MobiDB-lite"/>
    </source>
</evidence>
<evidence type="ECO:0000313" key="14">
    <source>
        <dbReference type="EMBL" id="EGF22771.1"/>
    </source>
</evidence>
<dbReference type="Pfam" id="PF02861">
    <property type="entry name" value="Clp_N"/>
    <property type="match status" value="1"/>
</dbReference>
<dbReference type="PROSITE" id="PS51903">
    <property type="entry name" value="CLP_R"/>
    <property type="match status" value="1"/>
</dbReference>
<evidence type="ECO:0000256" key="11">
    <source>
        <dbReference type="RuleBase" id="RU362034"/>
    </source>
</evidence>
<sequence>MKEVVCMQLSMWSTTAQELLQQAIAAAQTAHASQVLPLHVLDALLSSRERNISAIIEKIGGDAGAIERSVKEKLAKLPAITGQTVQTELSNQLIDVANKAEAYAHKLTDDYVTTEHILYALASTSGDAQKILQDFGITAQRIAKVYEELRGNDRVTSADSKPQFQALEQYGRNVCALARAHKLDPVIGRVEEIRRTIQVLSRRTKNNPVLIGEPGVGKTAIVEGLAERIVAGDVPSSIKDKELIELDMSALVAGAKYRGEFEDRLKAVLKEVEKSQGRIILFIDELHTIVGAGATDGAMDAGNILKPALARGALHAIGATTLDEYRKYIEKDQALARRFQTVLVKEPSVEDTVSILRGLKQAYEQHHRVRICDAALVSAADLSNRYISERFLPDKAIDLVDEAASRLRMELDSMPADIDAKQRELTRMQIEEQALKKEDDDASKERLSALQKEIADAREILTTARAKWYNEKHAIDKVQDLKSKIEHAKRDMEYAAQTSDLARASELRYATIPELEKRYQEAEAALHDKQENGGLLKEEVTPEEIAAVVSSWTGIPVAKMMQGEMSKLRGLEAVLHKRVIGQDKAVSAVAAAVRRSRAGLADPNKPLGSFFFLGPTGVGKTELAKTLVSTLFDDERALVRIDMSEYMEKFSVQRLIGAPPGYVGYDEGGQLTEAVRRHPYCVILLDEMEKAHPDVFNILLQLLDDGRLTDGQGRVVSFKNSIIIMTSNVGSQIISQATQAGSSLTSEDVKNRVTQALRDTFKPEFLNRIDDIVMFDSLNAAAIEKIVDLQLKSVRERLARERMSLVLTDAAHKQLATQGFDPAYGARPLKRLIQTQVVDTISTLIIDGRVHEGDTLVVDVDAEHNFIAHPKMSDAHTDPAREASTQKGSSRLAQNISSRRGDSTIRAEREDDDGYDPYSDRAPSQEKLFEKNPWD</sequence>
<dbReference type="eggNOG" id="COG0542">
    <property type="taxonomic scope" value="Bacteria"/>
</dbReference>
<evidence type="ECO:0000313" key="15">
    <source>
        <dbReference type="Proteomes" id="UP000005947"/>
    </source>
</evidence>
<keyword evidence="11" id="KW-0963">Cytoplasm</keyword>
<dbReference type="InterPro" id="IPR027417">
    <property type="entry name" value="P-loop_NTPase"/>
</dbReference>
<dbReference type="Pfam" id="PF07724">
    <property type="entry name" value="AAA_2"/>
    <property type="match status" value="1"/>
</dbReference>
<evidence type="ECO:0000256" key="9">
    <source>
        <dbReference type="ARBA" id="ARBA00026057"/>
    </source>
</evidence>
<dbReference type="Pfam" id="PF00004">
    <property type="entry name" value="AAA"/>
    <property type="match status" value="1"/>
</dbReference>
<dbReference type="Pfam" id="PF10431">
    <property type="entry name" value="ClpB_D2-small"/>
    <property type="match status" value="1"/>
</dbReference>
<dbReference type="Pfam" id="PF17871">
    <property type="entry name" value="AAA_lid_9"/>
    <property type="match status" value="1"/>
</dbReference>
<feature type="domain" description="Clp R" evidence="13">
    <location>
        <begin position="9"/>
        <end position="152"/>
    </location>
</feature>
<dbReference type="InterPro" id="IPR003959">
    <property type="entry name" value="ATPase_AAA_core"/>
</dbReference>
<comment type="caution">
    <text evidence="14">The sequence shown here is derived from an EMBL/GenBank/DDBJ whole genome shotgun (WGS) entry which is preliminary data.</text>
</comment>
<keyword evidence="8 11" id="KW-0143">Chaperone</keyword>
<dbReference type="Gene3D" id="1.10.1780.10">
    <property type="entry name" value="Clp, N-terminal domain"/>
    <property type="match status" value="1"/>
</dbReference>
<protein>
    <recommendedName>
        <fullName evidence="11">Chaperone protein ClpB</fullName>
    </recommendedName>
</protein>
<dbReference type="AlphaFoldDB" id="F1T6P6"/>
<accession>F1T6P6</accession>
<dbReference type="PROSITE" id="PS00870">
    <property type="entry name" value="CLPAB_1"/>
    <property type="match status" value="1"/>
</dbReference>
<dbReference type="GO" id="GO:0042026">
    <property type="term" value="P:protein refolding"/>
    <property type="evidence" value="ECO:0007669"/>
    <property type="project" value="UniProtKB-UniRule"/>
</dbReference>
<dbReference type="PANTHER" id="PTHR11638:SF18">
    <property type="entry name" value="HEAT SHOCK PROTEIN 104"/>
    <property type="match status" value="1"/>
</dbReference>
<evidence type="ECO:0000256" key="1">
    <source>
        <dbReference type="ARBA" id="ARBA00004496"/>
    </source>
</evidence>
<feature type="coiled-coil region" evidence="11">
    <location>
        <begin position="418"/>
        <end position="532"/>
    </location>
</feature>
<dbReference type="CDD" id="cd00009">
    <property type="entry name" value="AAA"/>
    <property type="match status" value="1"/>
</dbReference>
<evidence type="ECO:0000256" key="7">
    <source>
        <dbReference type="ARBA" id="ARBA00023054"/>
    </source>
</evidence>
<dbReference type="CDD" id="cd19499">
    <property type="entry name" value="RecA-like_ClpB_Hsp104-like"/>
    <property type="match status" value="1"/>
</dbReference>
<keyword evidence="3 10" id="KW-0677">Repeat</keyword>
<dbReference type="InterPro" id="IPR036628">
    <property type="entry name" value="Clp_N_dom_sf"/>
</dbReference>
<evidence type="ECO:0000256" key="4">
    <source>
        <dbReference type="ARBA" id="ARBA00022741"/>
    </source>
</evidence>
<dbReference type="EMBL" id="ACGK02000004">
    <property type="protein sequence ID" value="EGF22771.1"/>
    <property type="molecule type" value="Genomic_DNA"/>
</dbReference>
<evidence type="ECO:0000256" key="5">
    <source>
        <dbReference type="ARBA" id="ARBA00022840"/>
    </source>
</evidence>
<keyword evidence="5 11" id="KW-0067">ATP-binding</keyword>
<dbReference type="InterPro" id="IPR003593">
    <property type="entry name" value="AAA+_ATPase"/>
</dbReference>
<comment type="subcellular location">
    <subcellularLocation>
        <location evidence="1 11">Cytoplasm</location>
    </subcellularLocation>
</comment>
<dbReference type="InterPro" id="IPR050130">
    <property type="entry name" value="ClpA_ClpB"/>
</dbReference>
<keyword evidence="6 11" id="KW-0346">Stress response</keyword>
<evidence type="ECO:0000256" key="10">
    <source>
        <dbReference type="PROSITE-ProRule" id="PRU01251"/>
    </source>
</evidence>
<feature type="region of interest" description="Disordered" evidence="12">
    <location>
        <begin position="869"/>
        <end position="935"/>
    </location>
</feature>
<dbReference type="FunFam" id="3.40.50.300:FF:000120">
    <property type="entry name" value="ATP-dependent chaperone ClpB"/>
    <property type="match status" value="1"/>
</dbReference>
<evidence type="ECO:0000256" key="6">
    <source>
        <dbReference type="ARBA" id="ARBA00023016"/>
    </source>
</evidence>
<dbReference type="SUPFAM" id="SSF81923">
    <property type="entry name" value="Double Clp-N motif"/>
    <property type="match status" value="1"/>
</dbReference>
<dbReference type="FunFam" id="3.40.50.300:FF:000010">
    <property type="entry name" value="Chaperone clpB 1, putative"/>
    <property type="match status" value="1"/>
</dbReference>
<dbReference type="SUPFAM" id="SSF52540">
    <property type="entry name" value="P-loop containing nucleoside triphosphate hydrolases"/>
    <property type="match status" value="2"/>
</dbReference>
<dbReference type="GO" id="GO:0005737">
    <property type="term" value="C:cytoplasm"/>
    <property type="evidence" value="ECO:0007669"/>
    <property type="project" value="UniProtKB-SubCell"/>
</dbReference>
<dbReference type="Proteomes" id="UP000005947">
    <property type="component" value="Unassembled WGS sequence"/>
</dbReference>
<gene>
    <name evidence="11 14" type="primary">clpB</name>
    <name evidence="14" type="ORF">HMPREF0091_11097</name>
</gene>
<dbReference type="SMART" id="SM00382">
    <property type="entry name" value="AAA"/>
    <property type="match status" value="2"/>
</dbReference>
<dbReference type="Gene3D" id="1.10.8.60">
    <property type="match status" value="1"/>
</dbReference>
<comment type="subunit">
    <text evidence="9">Homohexamer. The oligomerization is ATP-dependent.</text>
</comment>
<dbReference type="NCBIfam" id="TIGR03346">
    <property type="entry name" value="chaperone_ClpB"/>
    <property type="match status" value="1"/>
</dbReference>
<dbReference type="GO" id="GO:0005524">
    <property type="term" value="F:ATP binding"/>
    <property type="evidence" value="ECO:0007669"/>
    <property type="project" value="UniProtKB-UniRule"/>
</dbReference>
<evidence type="ECO:0000259" key="13">
    <source>
        <dbReference type="PROSITE" id="PS51903"/>
    </source>
</evidence>
<keyword evidence="4 11" id="KW-0547">Nucleotide-binding</keyword>
<keyword evidence="7 11" id="KW-0175">Coiled coil</keyword>
<organism evidence="14 15">
    <name type="scientific">Fannyhessea vaginae DSM 15829</name>
    <dbReference type="NCBI Taxonomy" id="525256"/>
    <lineage>
        <taxon>Bacteria</taxon>
        <taxon>Bacillati</taxon>
        <taxon>Actinomycetota</taxon>
        <taxon>Coriobacteriia</taxon>
        <taxon>Coriobacteriales</taxon>
        <taxon>Atopobiaceae</taxon>
        <taxon>Fannyhessea</taxon>
    </lineage>
</organism>
<feature type="compositionally biased region" description="Basic and acidic residues" evidence="12">
    <location>
        <begin position="869"/>
        <end position="881"/>
    </location>
</feature>
<dbReference type="SMART" id="SM01086">
    <property type="entry name" value="ClpB_D2-small"/>
    <property type="match status" value="1"/>
</dbReference>
<feature type="compositionally biased region" description="Basic and acidic residues" evidence="12">
    <location>
        <begin position="923"/>
        <end position="935"/>
    </location>
</feature>
<dbReference type="FunFam" id="3.40.50.300:FF:000025">
    <property type="entry name" value="ATP-dependent Clp protease subunit"/>
    <property type="match status" value="1"/>
</dbReference>
<reference evidence="14 15" key="1">
    <citation type="submission" date="2011-02" db="EMBL/GenBank/DDBJ databases">
        <authorList>
            <person name="Muzny D."/>
            <person name="Qin X."/>
            <person name="Buhay C."/>
            <person name="Dugan-Rocha S."/>
            <person name="Ding Y."/>
            <person name="Chen G."/>
            <person name="Hawes A."/>
            <person name="Holder M."/>
            <person name="Jhangiani S."/>
            <person name="Johnson A."/>
            <person name="Khan Z."/>
            <person name="Li Z."/>
            <person name="Liu W."/>
            <person name="Liu X."/>
            <person name="Perez L."/>
            <person name="Shen H."/>
            <person name="Wang Q."/>
            <person name="Watt J."/>
            <person name="Xi L."/>
            <person name="Xin Y."/>
            <person name="Zhou J."/>
            <person name="Deng J."/>
            <person name="Jiang H."/>
            <person name="Liu Y."/>
            <person name="Qu J."/>
            <person name="Song X.-Z."/>
            <person name="Zhang L."/>
            <person name="Villasana D."/>
            <person name="Johnson A."/>
            <person name="Liu J."/>
            <person name="Liyanage D."/>
            <person name="Lorensuhewa L."/>
            <person name="Robinson T."/>
            <person name="Song A."/>
            <person name="Song B.-B."/>
            <person name="Dinh H."/>
            <person name="Thornton R."/>
            <person name="Coyle M."/>
            <person name="Francisco L."/>
            <person name="Jackson L."/>
            <person name="Javaid M."/>
            <person name="Korchina V."/>
            <person name="Kovar C."/>
            <person name="Mata R."/>
            <person name="Mathew T."/>
            <person name="Ngo R."/>
            <person name="Nguyen L."/>
            <person name="Nguyen N."/>
            <person name="Okwuonu G."/>
            <person name="Ongeri F."/>
            <person name="Pham C."/>
            <person name="Simmons D."/>
            <person name="Wilczek-Boney K."/>
            <person name="Hale W."/>
            <person name="Jakkamsetti A."/>
            <person name="Pham P."/>
            <person name="Ruth R."/>
            <person name="San Lucas F."/>
            <person name="Warren J."/>
            <person name="Zhang J."/>
            <person name="Zhao Z."/>
            <person name="Zhou C."/>
            <person name="Zhu D."/>
            <person name="Lee S."/>
            <person name="Bess C."/>
            <person name="Blankenburg K."/>
            <person name="Forbes L."/>
            <person name="Fu Q."/>
            <person name="Gubbala S."/>
            <person name="Hirani K."/>
            <person name="Jayaseelan J.C."/>
            <person name="Lara F."/>
            <person name="Munidasa M."/>
            <person name="Palculict T."/>
            <person name="Patil S."/>
            <person name="Pu L.-L."/>
            <person name="Saada N."/>
            <person name="Tang L."/>
            <person name="Weissenberger G."/>
            <person name="Zhu Y."/>
            <person name="Hemphill L."/>
            <person name="Shang Y."/>
            <person name="Youmans B."/>
            <person name="Ayvaz T."/>
            <person name="Ross M."/>
            <person name="Santibanez J."/>
            <person name="Aqrawi P."/>
            <person name="Gross S."/>
            <person name="Joshi V."/>
            <person name="Fowler G."/>
            <person name="Nazareth L."/>
            <person name="Reid J."/>
            <person name="Worley K."/>
            <person name="Petrosino J."/>
            <person name="Highlander S."/>
            <person name="Gibbs R."/>
        </authorList>
    </citation>
    <scope>NUCLEOTIDE SEQUENCE [LARGE SCALE GENOMIC DNA]</scope>
    <source>
        <strain evidence="14 15">DSM 15829</strain>
    </source>
</reference>
<dbReference type="InterPro" id="IPR018368">
    <property type="entry name" value="ClpA/B_CS1"/>
</dbReference>
<dbReference type="PANTHER" id="PTHR11638">
    <property type="entry name" value="ATP-DEPENDENT CLP PROTEASE"/>
    <property type="match status" value="1"/>
</dbReference>
<dbReference type="InterPro" id="IPR041546">
    <property type="entry name" value="ClpA/ClpB_AAA_lid"/>
</dbReference>
<feature type="compositionally biased region" description="Polar residues" evidence="12">
    <location>
        <begin position="883"/>
        <end position="898"/>
    </location>
</feature>
<dbReference type="InterPro" id="IPR004176">
    <property type="entry name" value="Clp_R_N"/>
</dbReference>
<dbReference type="InterPro" id="IPR019489">
    <property type="entry name" value="Clp_ATPase_C"/>
</dbReference>
<proteinExistence type="inferred from homology"/>
<dbReference type="Gene3D" id="3.40.50.300">
    <property type="entry name" value="P-loop containing nucleotide triphosphate hydrolases"/>
    <property type="match status" value="3"/>
</dbReference>
<dbReference type="GO" id="GO:0016887">
    <property type="term" value="F:ATP hydrolysis activity"/>
    <property type="evidence" value="ECO:0007669"/>
    <property type="project" value="InterPro"/>
</dbReference>
<dbReference type="PRINTS" id="PR00300">
    <property type="entry name" value="CLPPROTEASEA"/>
</dbReference>